<evidence type="ECO:0000313" key="2">
    <source>
        <dbReference type="EMBL" id="MBX0324230.1"/>
    </source>
</evidence>
<evidence type="ECO:0000259" key="1">
    <source>
        <dbReference type="Pfam" id="PF24035"/>
    </source>
</evidence>
<dbReference type="RefSeq" id="WP_220619188.1">
    <property type="nucleotide sequence ID" value="NZ_RKLR01000005.1"/>
</dbReference>
<organism evidence="2 3">
    <name type="scientific">Haloarcula rubra</name>
    <dbReference type="NCBI Taxonomy" id="2487747"/>
    <lineage>
        <taxon>Archaea</taxon>
        <taxon>Methanobacteriati</taxon>
        <taxon>Methanobacteriota</taxon>
        <taxon>Stenosarchaea group</taxon>
        <taxon>Halobacteria</taxon>
        <taxon>Halobacteriales</taxon>
        <taxon>Haloarculaceae</taxon>
        <taxon>Haloarcula</taxon>
    </lineage>
</organism>
<dbReference type="EMBL" id="RKLR01000005">
    <property type="protein sequence ID" value="MBX0324230.1"/>
    <property type="molecule type" value="Genomic_DNA"/>
</dbReference>
<gene>
    <name evidence="2" type="ORF">EGH21_14420</name>
</gene>
<accession>A0AAW4PUN9</accession>
<dbReference type="Pfam" id="PF24035">
    <property type="entry name" value="DUF7344"/>
    <property type="match status" value="1"/>
</dbReference>
<dbReference type="AlphaFoldDB" id="A0AAW4PUN9"/>
<proteinExistence type="predicted"/>
<dbReference type="InterPro" id="IPR055768">
    <property type="entry name" value="DUF7344"/>
</dbReference>
<comment type="caution">
    <text evidence="2">The sequence shown here is derived from an EMBL/GenBank/DDBJ whole genome shotgun (WGS) entry which is preliminary data.</text>
</comment>
<name>A0AAW4PUN9_9EURY</name>
<keyword evidence="3" id="KW-1185">Reference proteome</keyword>
<reference evidence="2 3" key="1">
    <citation type="submission" date="2021-06" db="EMBL/GenBank/DDBJ databases">
        <title>Halomicroarcula sp. a new haloarchaeum isolated from saline soil.</title>
        <authorList>
            <person name="Duran-Viseras A."/>
            <person name="Sanchez-Porro C."/>
            <person name="Ventosa A."/>
        </authorList>
    </citation>
    <scope>NUCLEOTIDE SEQUENCE [LARGE SCALE GENOMIC DNA]</scope>
    <source>
        <strain evidence="2 3">F13</strain>
    </source>
</reference>
<evidence type="ECO:0000313" key="3">
    <source>
        <dbReference type="Proteomes" id="UP001430377"/>
    </source>
</evidence>
<protein>
    <recommendedName>
        <fullName evidence="1">DUF7344 domain-containing protein</fullName>
    </recommendedName>
</protein>
<sequence length="101" mass="11205">MTQILSDSDGDLAGTVELTESDRHRLLTDERRRIALEVLSDRVGPVHLDELATEVAARESERETADSAAVERAAIALHHNHLPRLAATDLVDYDAETRQVH</sequence>
<feature type="domain" description="DUF7344" evidence="1">
    <location>
        <begin position="24"/>
        <end position="100"/>
    </location>
</feature>
<dbReference type="Proteomes" id="UP001430377">
    <property type="component" value="Unassembled WGS sequence"/>
</dbReference>